<evidence type="ECO:0000313" key="3">
    <source>
        <dbReference type="Proteomes" id="UP001438707"/>
    </source>
</evidence>
<feature type="signal peptide" evidence="1">
    <location>
        <begin position="1"/>
        <end position="35"/>
    </location>
</feature>
<protein>
    <submittedName>
        <fullName evidence="2">Uncharacterized protein</fullName>
    </submittedName>
</protein>
<accession>A0AAW1RJH7</accession>
<proteinExistence type="predicted"/>
<organism evidence="2 3">
    <name type="scientific">Apatococcus lobatus</name>
    <dbReference type="NCBI Taxonomy" id="904363"/>
    <lineage>
        <taxon>Eukaryota</taxon>
        <taxon>Viridiplantae</taxon>
        <taxon>Chlorophyta</taxon>
        <taxon>core chlorophytes</taxon>
        <taxon>Trebouxiophyceae</taxon>
        <taxon>Chlorellales</taxon>
        <taxon>Chlorellaceae</taxon>
        <taxon>Apatococcus</taxon>
    </lineage>
</organism>
<dbReference type="EMBL" id="JALJOS010000010">
    <property type="protein sequence ID" value="KAK9833615.1"/>
    <property type="molecule type" value="Genomic_DNA"/>
</dbReference>
<keyword evidence="3" id="KW-1185">Reference proteome</keyword>
<name>A0AAW1RJH7_9CHLO</name>
<comment type="caution">
    <text evidence="2">The sequence shown here is derived from an EMBL/GenBank/DDBJ whole genome shotgun (WGS) entry which is preliminary data.</text>
</comment>
<sequence>MRSSRGVCCSEAYSVVQATLLLCLHLGTFSEVTTALSLDVQDVSFRDVVHQVVQVIQQHAVGHLGAQICAPRQAYVQERLRKHCPSKAAQSEGEKLESGPVAADVTGHQEFHLSIQKRRLPLLTLDREILFGYERLLSSSIPRDAQWKEMTRAWIQAFKGNDKVDLPSHDWYKYEKLL</sequence>
<reference evidence="2 3" key="1">
    <citation type="journal article" date="2024" name="Nat. Commun.">
        <title>Phylogenomics reveals the evolutionary origins of lichenization in chlorophyte algae.</title>
        <authorList>
            <person name="Puginier C."/>
            <person name="Libourel C."/>
            <person name="Otte J."/>
            <person name="Skaloud P."/>
            <person name="Haon M."/>
            <person name="Grisel S."/>
            <person name="Petersen M."/>
            <person name="Berrin J.G."/>
            <person name="Delaux P.M."/>
            <person name="Dal Grande F."/>
            <person name="Keller J."/>
        </authorList>
    </citation>
    <scope>NUCLEOTIDE SEQUENCE [LARGE SCALE GENOMIC DNA]</scope>
    <source>
        <strain evidence="2 3">SAG 2145</strain>
    </source>
</reference>
<feature type="chain" id="PRO_5043475154" evidence="1">
    <location>
        <begin position="36"/>
        <end position="178"/>
    </location>
</feature>
<evidence type="ECO:0000256" key="1">
    <source>
        <dbReference type="SAM" id="SignalP"/>
    </source>
</evidence>
<dbReference type="AlphaFoldDB" id="A0AAW1RJH7"/>
<gene>
    <name evidence="2" type="ORF">WJX74_000623</name>
</gene>
<dbReference type="Proteomes" id="UP001438707">
    <property type="component" value="Unassembled WGS sequence"/>
</dbReference>
<evidence type="ECO:0000313" key="2">
    <source>
        <dbReference type="EMBL" id="KAK9833615.1"/>
    </source>
</evidence>
<keyword evidence="1" id="KW-0732">Signal</keyword>